<dbReference type="InterPro" id="IPR003838">
    <property type="entry name" value="ABC3_permease_C"/>
</dbReference>
<feature type="transmembrane region" description="Helical" evidence="7">
    <location>
        <begin position="20"/>
        <end position="43"/>
    </location>
</feature>
<accession>A0ABW0L3I1</accession>
<dbReference type="InterPro" id="IPR050250">
    <property type="entry name" value="Macrolide_Exporter_MacB"/>
</dbReference>
<evidence type="ECO:0000256" key="1">
    <source>
        <dbReference type="ARBA" id="ARBA00004651"/>
    </source>
</evidence>
<name>A0ABW0L3I1_9BURK</name>
<comment type="subcellular location">
    <subcellularLocation>
        <location evidence="1">Cell membrane</location>
        <topology evidence="1">Multi-pass membrane protein</topology>
    </subcellularLocation>
</comment>
<dbReference type="Proteomes" id="UP001596050">
    <property type="component" value="Unassembled WGS sequence"/>
</dbReference>
<proteinExistence type="inferred from homology"/>
<gene>
    <name evidence="10" type="ORF">ACFPN5_08750</name>
</gene>
<evidence type="ECO:0000313" key="10">
    <source>
        <dbReference type="EMBL" id="MFC5459896.1"/>
    </source>
</evidence>
<dbReference type="PANTHER" id="PTHR30572">
    <property type="entry name" value="MEMBRANE COMPONENT OF TRANSPORTER-RELATED"/>
    <property type="match status" value="1"/>
</dbReference>
<evidence type="ECO:0000256" key="7">
    <source>
        <dbReference type="SAM" id="Phobius"/>
    </source>
</evidence>
<evidence type="ECO:0000256" key="2">
    <source>
        <dbReference type="ARBA" id="ARBA00022475"/>
    </source>
</evidence>
<evidence type="ECO:0000256" key="5">
    <source>
        <dbReference type="ARBA" id="ARBA00023136"/>
    </source>
</evidence>
<comment type="similarity">
    <text evidence="6">Belongs to the ABC-4 integral membrane protein family.</text>
</comment>
<evidence type="ECO:0000256" key="3">
    <source>
        <dbReference type="ARBA" id="ARBA00022692"/>
    </source>
</evidence>
<feature type="domain" description="ABC3 transporter permease C-terminal" evidence="8">
    <location>
        <begin position="288"/>
        <end position="402"/>
    </location>
</feature>
<evidence type="ECO:0000256" key="4">
    <source>
        <dbReference type="ARBA" id="ARBA00022989"/>
    </source>
</evidence>
<dbReference type="Pfam" id="PF12704">
    <property type="entry name" value="MacB_PCD"/>
    <property type="match status" value="1"/>
</dbReference>
<keyword evidence="4 7" id="KW-1133">Transmembrane helix</keyword>
<evidence type="ECO:0000259" key="9">
    <source>
        <dbReference type="Pfam" id="PF12704"/>
    </source>
</evidence>
<dbReference type="PANTHER" id="PTHR30572:SF4">
    <property type="entry name" value="ABC TRANSPORTER PERMEASE YTRF"/>
    <property type="match status" value="1"/>
</dbReference>
<reference evidence="11" key="1">
    <citation type="journal article" date="2019" name="Int. J. Syst. Evol. Microbiol.">
        <title>The Global Catalogue of Microorganisms (GCM) 10K type strain sequencing project: providing services to taxonomists for standard genome sequencing and annotation.</title>
        <authorList>
            <consortium name="The Broad Institute Genomics Platform"/>
            <consortium name="The Broad Institute Genome Sequencing Center for Infectious Disease"/>
            <person name="Wu L."/>
            <person name="Ma J."/>
        </authorList>
    </citation>
    <scope>NUCLEOTIDE SEQUENCE [LARGE SCALE GENOMIC DNA]</scope>
    <source>
        <strain evidence="11">KACC 12649</strain>
    </source>
</reference>
<keyword evidence="2" id="KW-1003">Cell membrane</keyword>
<sequence length="409" mass="43961">MFSVIESFRSALQSIRAHSLRSFLTSLGIIIGVASVIAVVSIIQGLSASISAEFKGLGANSLTVFADTPFEESMQGKRNVLTMNDFDKIVSHIDDISNVSPAFGPFGDFGTTVRHAGQSTFTRVTAVTAAYQEASQSFPQYGRFISASDDRSRRKVCVIGPKVRDKLQLPENPVGKFIEVGGEWFKIIGMNEAQGESFGFSKDDYVLIPFMVGSAIAGNDSKLDINITFTVDDIEQLEAVQGRLTGLLRTAHKLKPGQRNDFKVQTAAQLGESFESIISMMTMVLGGIVSVSLLVGGIGIMNIMLVSVTERTREIGICKALGAQRHHILLQFLIEATTLSLLGGLVGLALGYGLGFGAAKMIPNFPDAFVPWWAIVMAIGFSSVVGIVFGIMPAAKAANLHPIDALRYE</sequence>
<feature type="transmembrane region" description="Helical" evidence="7">
    <location>
        <begin position="283"/>
        <end position="308"/>
    </location>
</feature>
<dbReference type="InterPro" id="IPR025857">
    <property type="entry name" value="MacB_PCD"/>
</dbReference>
<feature type="transmembrane region" description="Helical" evidence="7">
    <location>
        <begin position="328"/>
        <end position="352"/>
    </location>
</feature>
<evidence type="ECO:0000256" key="6">
    <source>
        <dbReference type="ARBA" id="ARBA00038076"/>
    </source>
</evidence>
<dbReference type="Pfam" id="PF02687">
    <property type="entry name" value="FtsX"/>
    <property type="match status" value="1"/>
</dbReference>
<dbReference type="RefSeq" id="WP_379782194.1">
    <property type="nucleotide sequence ID" value="NZ_JBHSMU010000009.1"/>
</dbReference>
<dbReference type="EMBL" id="JBHSMU010000009">
    <property type="protein sequence ID" value="MFC5459896.1"/>
    <property type="molecule type" value="Genomic_DNA"/>
</dbReference>
<keyword evidence="5 7" id="KW-0472">Membrane</keyword>
<keyword evidence="3 7" id="KW-0812">Transmembrane</keyword>
<feature type="domain" description="MacB-like periplasmic core" evidence="9">
    <location>
        <begin position="22"/>
        <end position="245"/>
    </location>
</feature>
<protein>
    <submittedName>
        <fullName evidence="10">ABC transporter permease</fullName>
    </submittedName>
</protein>
<evidence type="ECO:0000313" key="11">
    <source>
        <dbReference type="Proteomes" id="UP001596050"/>
    </source>
</evidence>
<evidence type="ECO:0000259" key="8">
    <source>
        <dbReference type="Pfam" id="PF02687"/>
    </source>
</evidence>
<organism evidence="10 11">
    <name type="scientific">Massilia niabensis</name>
    <dbReference type="NCBI Taxonomy" id="544910"/>
    <lineage>
        <taxon>Bacteria</taxon>
        <taxon>Pseudomonadati</taxon>
        <taxon>Pseudomonadota</taxon>
        <taxon>Betaproteobacteria</taxon>
        <taxon>Burkholderiales</taxon>
        <taxon>Oxalobacteraceae</taxon>
        <taxon>Telluria group</taxon>
        <taxon>Massilia</taxon>
    </lineage>
</organism>
<comment type="caution">
    <text evidence="10">The sequence shown here is derived from an EMBL/GenBank/DDBJ whole genome shotgun (WGS) entry which is preliminary data.</text>
</comment>
<feature type="transmembrane region" description="Helical" evidence="7">
    <location>
        <begin position="372"/>
        <end position="392"/>
    </location>
</feature>
<keyword evidence="11" id="KW-1185">Reference proteome</keyword>